<accession>A0A7S3C7X7</accession>
<sequence length="908" mass="99039">MDSRGCNKTLARGVRHASLSTRASVGARRGRSRCGRGKPTGAGGCPPQPAPRRKVSVRAGSPRGRTKSPRGGKRKGGGGHHHHHQNTPQVDELLGLVRKNRLEDCVRVLSNYPEDVRKETFGSKYLRKTFLDYAKKVGASREAFSFLIEADKVDANCHTSSSLAGSKAESASNLIYYDTRMAGRVIGVCARNGDSRLARKTMDYLSQDKGLQLDIFMYTSAINACARRGEVQKACRLFRQSEIEDGLTPDVFMYCALLKVFRQAISQCSEDGAGEEEEELASARAGAERRSNALAGVSAAAGAEEAEDAEDAEDADGVGPSSSDLPSTKRGLLDRALEYMDYMKGEGIVGDVVLYNCLISTCGRALDFERAESFFWEMQSLGVQPNSKTYSILIHSCLTCGEGDKALEYFRDARGQAGVINAHLCAQAMQAHACLRTSGTDPEGTLGEALRLFKELDIEGVQIDGVASASLVSLAIDLGLHDRALEILGEVCERPTGGERLPPEPFAVAADACAKRGDMEGAKAILERIRESEDFLPNNELGSSLINAFSKAGDLVTSFEVLELLLDRGVVPNSYSFSGLLYACACHGLPVLALKLYSLAKNTGAVTNDPALAGVWCSAVLHAFLKTRREKFLASRETETDHDTGEILGRISTLVDEKLAPFKGRNQIVQGGDLSKEEIVGGIKMVYRDAVSKGYKPSVKVLDMMLECMCTNFYLERIQKVPEYSFQDNPPIIDVSDGVGLFSTTAFALFEEASDLGVLPPCVSQSDLEIKIDFRQLTPIVSEVCLLVLLRSLKRRWDSSQGNHDFKSLLLLLPRPTPTEVAEVTEGSVPLVDRKVKSLLRYIGMDYVNVERDDSEGVDPGMLCIVRPKTIKKCLSNDASRFESSFSLGYDTTSYDTTQEIRMADYNL</sequence>
<dbReference type="Pfam" id="PF13041">
    <property type="entry name" value="PPR_2"/>
    <property type="match status" value="1"/>
</dbReference>
<feature type="region of interest" description="Disordered" evidence="3">
    <location>
        <begin position="305"/>
        <end position="328"/>
    </location>
</feature>
<protein>
    <recommendedName>
        <fullName evidence="5">Pentacotripeptide-repeat region of PRORP domain-containing protein</fullName>
    </recommendedName>
</protein>
<dbReference type="InterPro" id="IPR002885">
    <property type="entry name" value="PPR_rpt"/>
</dbReference>
<feature type="repeat" description="PPR" evidence="2">
    <location>
        <begin position="538"/>
        <end position="572"/>
    </location>
</feature>
<dbReference type="PANTHER" id="PTHR47935">
    <property type="entry name" value="PENTATRICOPEPTIDE REPEAT-CONTAINING PROTEIN MRL1, CHLOROPLASTIC"/>
    <property type="match status" value="1"/>
</dbReference>
<dbReference type="Pfam" id="PF01535">
    <property type="entry name" value="PPR"/>
    <property type="match status" value="1"/>
</dbReference>
<feature type="repeat" description="PPR" evidence="2">
    <location>
        <begin position="351"/>
        <end position="385"/>
    </location>
</feature>
<evidence type="ECO:0000256" key="2">
    <source>
        <dbReference type="PROSITE-ProRule" id="PRU00708"/>
    </source>
</evidence>
<dbReference type="InterPro" id="IPR053303">
    <property type="entry name" value="Chloroplast_PPR"/>
</dbReference>
<dbReference type="Gene3D" id="1.25.40.10">
    <property type="entry name" value="Tetratricopeptide repeat domain"/>
    <property type="match status" value="3"/>
</dbReference>
<dbReference type="PANTHER" id="PTHR47935:SF1">
    <property type="entry name" value="PENTATRICOPEPTIDE REPEAT-CONTAINING PROTEIN MRL1, CHLOROPLASTIC"/>
    <property type="match status" value="1"/>
</dbReference>
<organism evidence="4">
    <name type="scientific">Chloropicon roscoffensis</name>
    <dbReference type="NCBI Taxonomy" id="1461544"/>
    <lineage>
        <taxon>Eukaryota</taxon>
        <taxon>Viridiplantae</taxon>
        <taxon>Chlorophyta</taxon>
        <taxon>Chloropicophyceae</taxon>
        <taxon>Chloropicales</taxon>
        <taxon>Chloropicaceae</taxon>
        <taxon>Chloropicon</taxon>
    </lineage>
</organism>
<keyword evidence="1" id="KW-0677">Repeat</keyword>
<dbReference type="EMBL" id="HBHZ01000092">
    <property type="protein sequence ID" value="CAE0187013.1"/>
    <property type="molecule type" value="Transcribed_RNA"/>
</dbReference>
<evidence type="ECO:0008006" key="5">
    <source>
        <dbReference type="Google" id="ProtNLM"/>
    </source>
</evidence>
<dbReference type="Pfam" id="PF13812">
    <property type="entry name" value="PPR_3"/>
    <property type="match status" value="1"/>
</dbReference>
<dbReference type="NCBIfam" id="TIGR00756">
    <property type="entry name" value="PPR"/>
    <property type="match status" value="3"/>
</dbReference>
<dbReference type="InterPro" id="IPR011990">
    <property type="entry name" value="TPR-like_helical_dom_sf"/>
</dbReference>
<feature type="compositionally biased region" description="Basic residues" evidence="3">
    <location>
        <begin position="64"/>
        <end position="85"/>
    </location>
</feature>
<dbReference type="AlphaFoldDB" id="A0A7S3C7X7"/>
<feature type="repeat" description="PPR" evidence="2">
    <location>
        <begin position="214"/>
        <end position="249"/>
    </location>
</feature>
<evidence type="ECO:0000256" key="3">
    <source>
        <dbReference type="SAM" id="MobiDB-lite"/>
    </source>
</evidence>
<evidence type="ECO:0000313" key="4">
    <source>
        <dbReference type="EMBL" id="CAE0187013.1"/>
    </source>
</evidence>
<proteinExistence type="predicted"/>
<feature type="compositionally biased region" description="Acidic residues" evidence="3">
    <location>
        <begin position="305"/>
        <end position="316"/>
    </location>
</feature>
<dbReference type="PROSITE" id="PS51375">
    <property type="entry name" value="PPR"/>
    <property type="match status" value="3"/>
</dbReference>
<name>A0A7S3C7X7_9CHLO</name>
<gene>
    <name evidence="4" type="ORF">CROS1456_LOCUS78</name>
</gene>
<evidence type="ECO:0000256" key="1">
    <source>
        <dbReference type="ARBA" id="ARBA00022737"/>
    </source>
</evidence>
<feature type="region of interest" description="Disordered" evidence="3">
    <location>
        <begin position="1"/>
        <end position="89"/>
    </location>
</feature>
<reference evidence="4" key="1">
    <citation type="submission" date="2021-01" db="EMBL/GenBank/DDBJ databases">
        <authorList>
            <person name="Corre E."/>
            <person name="Pelletier E."/>
            <person name="Niang G."/>
            <person name="Scheremetjew M."/>
            <person name="Finn R."/>
            <person name="Kale V."/>
            <person name="Holt S."/>
            <person name="Cochrane G."/>
            <person name="Meng A."/>
            <person name="Brown T."/>
            <person name="Cohen L."/>
        </authorList>
    </citation>
    <scope>NUCLEOTIDE SEQUENCE</scope>
    <source>
        <strain evidence="4">RCC1871</strain>
    </source>
</reference>